<dbReference type="InterPro" id="IPR051262">
    <property type="entry name" value="SMP-30/CGR1_Lactonase"/>
</dbReference>
<evidence type="ECO:0000313" key="4">
    <source>
        <dbReference type="Proteomes" id="UP000808337"/>
    </source>
</evidence>
<dbReference type="GO" id="GO:0016787">
    <property type="term" value="F:hydrolase activity"/>
    <property type="evidence" value="ECO:0007669"/>
    <property type="project" value="UniProtKB-KW"/>
</dbReference>
<feature type="domain" description="SMP-30/Gluconolactonase/LRE-like region" evidence="2">
    <location>
        <begin position="264"/>
        <end position="529"/>
    </location>
</feature>
<dbReference type="Proteomes" id="UP000808337">
    <property type="component" value="Unassembled WGS sequence"/>
</dbReference>
<dbReference type="Pfam" id="PF08450">
    <property type="entry name" value="SGL"/>
    <property type="match status" value="1"/>
</dbReference>
<evidence type="ECO:0000259" key="2">
    <source>
        <dbReference type="Pfam" id="PF08450"/>
    </source>
</evidence>
<dbReference type="Gene3D" id="2.120.10.30">
    <property type="entry name" value="TolB, C-terminal domain"/>
    <property type="match status" value="1"/>
</dbReference>
<dbReference type="PANTHER" id="PTHR47572">
    <property type="entry name" value="LIPOPROTEIN-RELATED"/>
    <property type="match status" value="1"/>
</dbReference>
<dbReference type="PANTHER" id="PTHR47572:SF4">
    <property type="entry name" value="LACTONASE DRP35"/>
    <property type="match status" value="1"/>
</dbReference>
<proteinExistence type="predicted"/>
<organism evidence="3 4">
    <name type="scientific">Candidatus Opimibacter skivensis</name>
    <dbReference type="NCBI Taxonomy" id="2982028"/>
    <lineage>
        <taxon>Bacteria</taxon>
        <taxon>Pseudomonadati</taxon>
        <taxon>Bacteroidota</taxon>
        <taxon>Saprospiria</taxon>
        <taxon>Saprospirales</taxon>
        <taxon>Saprospiraceae</taxon>
        <taxon>Candidatus Opimibacter</taxon>
    </lineage>
</organism>
<protein>
    <submittedName>
        <fullName evidence="3">SMP-30/gluconolactonase/LRE family protein</fullName>
    </submittedName>
</protein>
<keyword evidence="1" id="KW-0378">Hydrolase</keyword>
<dbReference type="EMBL" id="JADKGY010000031">
    <property type="protein sequence ID" value="MBK9984766.1"/>
    <property type="molecule type" value="Genomic_DNA"/>
</dbReference>
<name>A0A9D7SYV2_9BACT</name>
<evidence type="ECO:0000256" key="1">
    <source>
        <dbReference type="ARBA" id="ARBA00022801"/>
    </source>
</evidence>
<dbReference type="InterPro" id="IPR013658">
    <property type="entry name" value="SGL"/>
</dbReference>
<comment type="caution">
    <text evidence="3">The sequence shown here is derived from an EMBL/GenBank/DDBJ whole genome shotgun (WGS) entry which is preliminary data.</text>
</comment>
<sequence length="557" mass="61131">MKKILLFLFNLILLISVVYSQESRELAIGSPSAIIDLRSAQGVALASTQWRVTEAEIVKTSFHRPGPSANDPLLLYPTGKTIETNDIMPKAGAIQYDDSKWEVLAPDQLDKREGTGKLSFVWYRLHLTIPDIVGTLHTKGSTIVFEIVIDDYSEIWVNGKLNKVIGQSGNGIGSGFNARNRVTLTTNAVPGETFQIAVLGTNGPIADLPDNYIWIRSATLDFYKERPQPEGWSNLGEVIAFDPALQNIISTDEKIQKLADGFQFTEGPVWSPDGYLLFSDPNTNVIYRYDPVTKNISIYMTKSGYTGVDIGEYHQPGSNGLAFDKDGRLIVCQHGNRRVVRIEKKGPVTILADQYNGQKLNSPNDLVVHSSGAVYFTDPPYGLPGNYTDQKKETPFQGVYKIDHDKATLLTTALGGPNGIAFSPDEKFLYVGNWDIRDIWNTKTVWRFPVLADGTLGKGDIFYNFDQTSEAEAIDGIKIDVEGNLFVSAPGGVWILSSAGKLLGKIVGPERPANMAWGEDGKTLFLTAHTGLYQIHVKTGGRITASSTSSNSTVKSN</sequence>
<dbReference type="InterPro" id="IPR011042">
    <property type="entry name" value="6-blade_b-propeller_TolB-like"/>
</dbReference>
<accession>A0A9D7SYV2</accession>
<evidence type="ECO:0000313" key="3">
    <source>
        <dbReference type="EMBL" id="MBK9984766.1"/>
    </source>
</evidence>
<dbReference type="AlphaFoldDB" id="A0A9D7SYV2"/>
<dbReference type="SUPFAM" id="SSF63829">
    <property type="entry name" value="Calcium-dependent phosphotriesterase"/>
    <property type="match status" value="1"/>
</dbReference>
<gene>
    <name evidence="3" type="ORF">IPP15_20790</name>
</gene>
<reference evidence="3 4" key="1">
    <citation type="submission" date="2020-10" db="EMBL/GenBank/DDBJ databases">
        <title>Connecting structure to function with the recovery of over 1000 high-quality activated sludge metagenome-assembled genomes encoding full-length rRNA genes using long-read sequencing.</title>
        <authorList>
            <person name="Singleton C.M."/>
            <person name="Petriglieri F."/>
            <person name="Kristensen J.M."/>
            <person name="Kirkegaard R.H."/>
            <person name="Michaelsen T.Y."/>
            <person name="Andersen M.H."/>
            <person name="Karst S.M."/>
            <person name="Dueholm M.S."/>
            <person name="Nielsen P.H."/>
            <person name="Albertsen M."/>
        </authorList>
    </citation>
    <scope>NUCLEOTIDE SEQUENCE [LARGE SCALE GENOMIC DNA]</scope>
    <source>
        <strain evidence="3">Ribe_18-Q3-R11-54_MAXAC.273</strain>
    </source>
</reference>